<gene>
    <name evidence="1" type="ORF">AGERDE_LOCUS13568</name>
</gene>
<keyword evidence="2" id="KW-1185">Reference proteome</keyword>
<accession>A0A9N9N4T7</accession>
<proteinExistence type="predicted"/>
<dbReference type="EMBL" id="CAJVPL010018525">
    <property type="protein sequence ID" value="CAG8702220.1"/>
    <property type="molecule type" value="Genomic_DNA"/>
</dbReference>
<name>A0A9N9N4T7_9GLOM</name>
<sequence length="40" mass="4898">NTPSMLQFMDNKDDLYPEYIVKERVKWGIFYNFDQNYTSS</sequence>
<feature type="non-terminal residue" evidence="1">
    <location>
        <position position="40"/>
    </location>
</feature>
<protein>
    <submittedName>
        <fullName evidence="1">2343_t:CDS:1</fullName>
    </submittedName>
</protein>
<dbReference type="AlphaFoldDB" id="A0A9N9N4T7"/>
<evidence type="ECO:0000313" key="1">
    <source>
        <dbReference type="EMBL" id="CAG8702220.1"/>
    </source>
</evidence>
<dbReference type="Proteomes" id="UP000789831">
    <property type="component" value="Unassembled WGS sequence"/>
</dbReference>
<organism evidence="1 2">
    <name type="scientific">Ambispora gerdemannii</name>
    <dbReference type="NCBI Taxonomy" id="144530"/>
    <lineage>
        <taxon>Eukaryota</taxon>
        <taxon>Fungi</taxon>
        <taxon>Fungi incertae sedis</taxon>
        <taxon>Mucoromycota</taxon>
        <taxon>Glomeromycotina</taxon>
        <taxon>Glomeromycetes</taxon>
        <taxon>Archaeosporales</taxon>
        <taxon>Ambisporaceae</taxon>
        <taxon>Ambispora</taxon>
    </lineage>
</organism>
<feature type="non-terminal residue" evidence="1">
    <location>
        <position position="1"/>
    </location>
</feature>
<comment type="caution">
    <text evidence="1">The sequence shown here is derived from an EMBL/GenBank/DDBJ whole genome shotgun (WGS) entry which is preliminary data.</text>
</comment>
<evidence type="ECO:0000313" key="2">
    <source>
        <dbReference type="Proteomes" id="UP000789831"/>
    </source>
</evidence>
<reference evidence="1" key="1">
    <citation type="submission" date="2021-06" db="EMBL/GenBank/DDBJ databases">
        <authorList>
            <person name="Kallberg Y."/>
            <person name="Tangrot J."/>
            <person name="Rosling A."/>
        </authorList>
    </citation>
    <scope>NUCLEOTIDE SEQUENCE</scope>
    <source>
        <strain evidence="1">MT106</strain>
    </source>
</reference>